<dbReference type="Pfam" id="PF12535">
    <property type="entry name" value="Nudix_N"/>
    <property type="match status" value="1"/>
</dbReference>
<proteinExistence type="inferred from homology"/>
<dbReference type="PROSITE" id="PS51462">
    <property type="entry name" value="NUDIX"/>
    <property type="match status" value="1"/>
</dbReference>
<dbReference type="Gene3D" id="3.90.79.10">
    <property type="entry name" value="Nucleoside Triphosphate Pyrophosphohydrolase"/>
    <property type="match status" value="1"/>
</dbReference>
<protein>
    <submittedName>
        <fullName evidence="3">ADP-ribose pyrophosphatase</fullName>
    </submittedName>
</protein>
<reference evidence="3 4" key="1">
    <citation type="submission" date="2016-09" db="EMBL/GenBank/DDBJ databases">
        <title>Complete genome sequence of the Lysinibacillus sphaericus LMG 22257, a specie of Bacillus with ureolytic activity that can effectively biodeposit calcium carbonate.</title>
        <authorList>
            <person name="Yan W."/>
        </authorList>
    </citation>
    <scope>NUCLEOTIDE SEQUENCE [LARGE SCALE GENOMIC DNA]</scope>
    <source>
        <strain evidence="3 4">LMG 22257</strain>
    </source>
</reference>
<accession>A0A1D8JHD9</accession>
<dbReference type="AlphaFoldDB" id="A0A1D8JHD9"/>
<dbReference type="EMBL" id="CP017560">
    <property type="protein sequence ID" value="AOV08137.1"/>
    <property type="molecule type" value="Genomic_DNA"/>
</dbReference>
<keyword evidence="4" id="KW-1185">Reference proteome</keyword>
<dbReference type="Gene3D" id="6.10.250.1120">
    <property type="match status" value="1"/>
</dbReference>
<evidence type="ECO:0000313" key="4">
    <source>
        <dbReference type="Proteomes" id="UP000185746"/>
    </source>
</evidence>
<dbReference type="InterPro" id="IPR015797">
    <property type="entry name" value="NUDIX_hydrolase-like_dom_sf"/>
</dbReference>
<dbReference type="SUPFAM" id="SSF55811">
    <property type="entry name" value="Nudix"/>
    <property type="match status" value="1"/>
</dbReference>
<dbReference type="InterPro" id="IPR000086">
    <property type="entry name" value="NUDIX_hydrolase_dom"/>
</dbReference>
<dbReference type="Proteomes" id="UP000185746">
    <property type="component" value="Chromosome"/>
</dbReference>
<gene>
    <name evidence="3" type="ORF">BI350_11695</name>
</gene>
<dbReference type="PANTHER" id="PTHR43736:SF1">
    <property type="entry name" value="DIHYDRONEOPTERIN TRIPHOSPHATE DIPHOSPHATASE"/>
    <property type="match status" value="1"/>
</dbReference>
<dbReference type="KEGG" id="surl:BI350_11695"/>
<dbReference type="InterPro" id="IPR059176">
    <property type="entry name" value="UDP-X_N"/>
</dbReference>
<evidence type="ECO:0000313" key="3">
    <source>
        <dbReference type="EMBL" id="AOV08137.1"/>
    </source>
</evidence>
<name>A0A1D8JHD9_9BACL</name>
<sequence>MEPKWLEWAKQLQSIAQAGLTYSKDKYDIERFEMIRNISVEMLSQQTKMDNNVIKELFANETGYATPKVDVRAVVFKDNKILMVKEDVENVWALPGGWGDIGLSPSEVAVKEVQEESGFEVKATKLIGVMDKKFHPHPSSAYHVYKFFIQCEIIGGKAETGIETSAVDFFAENELPPLSVARNTESQIQLAFKHLHNPQQPVYLD</sequence>
<organism evidence="3 4">
    <name type="scientific">Sporosarcina ureilytica</name>
    <dbReference type="NCBI Taxonomy" id="298596"/>
    <lineage>
        <taxon>Bacteria</taxon>
        <taxon>Bacillati</taxon>
        <taxon>Bacillota</taxon>
        <taxon>Bacilli</taxon>
        <taxon>Bacillales</taxon>
        <taxon>Caryophanaceae</taxon>
        <taxon>Sporosarcina</taxon>
    </lineage>
</organism>
<dbReference type="Pfam" id="PF00293">
    <property type="entry name" value="NUDIX"/>
    <property type="match status" value="1"/>
</dbReference>
<dbReference type="RefSeq" id="WP_075528282.1">
    <property type="nucleotide sequence ID" value="NZ_CP017560.1"/>
</dbReference>
<dbReference type="CDD" id="cd04672">
    <property type="entry name" value="NUDIX_CDP-Chase_like"/>
    <property type="match status" value="1"/>
</dbReference>
<feature type="domain" description="Nudix hydrolase" evidence="2">
    <location>
        <begin position="66"/>
        <end position="194"/>
    </location>
</feature>
<evidence type="ECO:0000256" key="1">
    <source>
        <dbReference type="ARBA" id="ARBA00005582"/>
    </source>
</evidence>
<evidence type="ECO:0000259" key="2">
    <source>
        <dbReference type="PROSITE" id="PS51462"/>
    </source>
</evidence>
<dbReference type="PANTHER" id="PTHR43736">
    <property type="entry name" value="ADP-RIBOSE PYROPHOSPHATASE"/>
    <property type="match status" value="1"/>
</dbReference>
<comment type="similarity">
    <text evidence="1">Belongs to the Nudix hydrolase family.</text>
</comment>